<evidence type="ECO:0000313" key="4">
    <source>
        <dbReference type="Proteomes" id="UP000308149"/>
    </source>
</evidence>
<proteinExistence type="inferred from homology"/>
<reference evidence="3 4" key="1">
    <citation type="submission" date="2019-06" db="EMBL/GenBank/DDBJ databases">
        <title>Thermomonas aquatica sp. nov., isolated from an industrial wastewater treatment plant.</title>
        <authorList>
            <person name="Jeon J.H."/>
            <person name="Park D.-S."/>
        </authorList>
    </citation>
    <scope>NUCLEOTIDE SEQUENCE [LARGE SCALE GENOMIC DNA]</scope>
    <source>
        <strain evidence="3 4">SY21</strain>
    </source>
</reference>
<dbReference type="AlphaFoldDB" id="A0A5B7ZS05"/>
<comment type="similarity">
    <text evidence="1">Belongs to the short-chain dehydrogenases/reductases (SDR) family.</text>
</comment>
<dbReference type="FunFam" id="3.40.50.720:FF:000084">
    <property type="entry name" value="Short-chain dehydrogenase reductase"/>
    <property type="match status" value="1"/>
</dbReference>
<dbReference type="GO" id="GO:0047040">
    <property type="term" value="F:pteridine reductase activity"/>
    <property type="evidence" value="ECO:0007669"/>
    <property type="project" value="UniProtKB-EC"/>
</dbReference>
<accession>A0A5B7ZS05</accession>
<dbReference type="Pfam" id="PF13561">
    <property type="entry name" value="adh_short_C2"/>
    <property type="match status" value="1"/>
</dbReference>
<keyword evidence="2 3" id="KW-0560">Oxidoreductase</keyword>
<dbReference type="SUPFAM" id="SSF51735">
    <property type="entry name" value="NAD(P)-binding Rossmann-fold domains"/>
    <property type="match status" value="1"/>
</dbReference>
<dbReference type="PRINTS" id="PR00080">
    <property type="entry name" value="SDRFAMILY"/>
</dbReference>
<dbReference type="InterPro" id="IPR002347">
    <property type="entry name" value="SDR_fam"/>
</dbReference>
<dbReference type="Gene3D" id="3.40.50.720">
    <property type="entry name" value="NAD(P)-binding Rossmann-like Domain"/>
    <property type="match status" value="1"/>
</dbReference>
<protein>
    <submittedName>
        <fullName evidence="3">Pteridine reductase</fullName>
        <ecNumber evidence="3">1.5.1.33</ecNumber>
    </submittedName>
</protein>
<gene>
    <name evidence="3" type="ORF">FHQ07_09720</name>
</gene>
<name>A0A5B7ZS05_9GAMM</name>
<evidence type="ECO:0000256" key="2">
    <source>
        <dbReference type="ARBA" id="ARBA00023002"/>
    </source>
</evidence>
<sequence length="252" mass="26128">MSTSPDGSTPRKVALVTGAARRIGAAIARRLHAGGYDLALHYRSSQAEMDALLAELDSARAGSAIALQADLAEFDRLPELIAQTVGRFGRLDALVNNASAFYPTPIGGTTPAQWDELFASNARAPFFLAQAAAPHLKAARGGIVNLVDIHAEQPLAGHAVYGMAKAALRMLTKALAVDLAPAVRVNAIAPGAILWPEHGKDAASQEALIARTPLGRIGNPEDIAGCVAWLLGDASGYVTGQTLRVDGGRGIG</sequence>
<dbReference type="KEGG" id="thes:FHQ07_09720"/>
<dbReference type="InterPro" id="IPR036291">
    <property type="entry name" value="NAD(P)-bd_dom_sf"/>
</dbReference>
<dbReference type="PRINTS" id="PR00081">
    <property type="entry name" value="GDHRDH"/>
</dbReference>
<evidence type="ECO:0000313" key="3">
    <source>
        <dbReference type="EMBL" id="QDA57559.1"/>
    </source>
</evidence>
<dbReference type="PROSITE" id="PS00061">
    <property type="entry name" value="ADH_SHORT"/>
    <property type="match status" value="1"/>
</dbReference>
<dbReference type="RefSeq" id="WP_139716610.1">
    <property type="nucleotide sequence ID" value="NZ_CP040871.1"/>
</dbReference>
<dbReference type="EC" id="1.5.1.33" evidence="3"/>
<dbReference type="PANTHER" id="PTHR43639:SF1">
    <property type="entry name" value="SHORT-CHAIN DEHYDROGENASE_REDUCTASE FAMILY PROTEIN"/>
    <property type="match status" value="1"/>
</dbReference>
<dbReference type="InterPro" id="IPR020904">
    <property type="entry name" value="Sc_DH/Rdtase_CS"/>
</dbReference>
<dbReference type="EMBL" id="CP040871">
    <property type="protein sequence ID" value="QDA57559.1"/>
    <property type="molecule type" value="Genomic_DNA"/>
</dbReference>
<organism evidence="3 4">
    <name type="scientific">Thermomonas aquatica</name>
    <dbReference type="NCBI Taxonomy" id="2202149"/>
    <lineage>
        <taxon>Bacteria</taxon>
        <taxon>Pseudomonadati</taxon>
        <taxon>Pseudomonadota</taxon>
        <taxon>Gammaproteobacteria</taxon>
        <taxon>Lysobacterales</taxon>
        <taxon>Lysobacteraceae</taxon>
        <taxon>Thermomonas</taxon>
    </lineage>
</organism>
<dbReference type="NCBIfam" id="NF006598">
    <property type="entry name" value="PRK09135.1"/>
    <property type="match status" value="1"/>
</dbReference>
<dbReference type="OrthoDB" id="9793499at2"/>
<evidence type="ECO:0000256" key="1">
    <source>
        <dbReference type="ARBA" id="ARBA00006484"/>
    </source>
</evidence>
<keyword evidence="4" id="KW-1185">Reference proteome</keyword>
<dbReference type="PANTHER" id="PTHR43639">
    <property type="entry name" value="OXIDOREDUCTASE, SHORT-CHAIN DEHYDROGENASE/REDUCTASE FAMILY (AFU_ORTHOLOGUE AFUA_5G02870)"/>
    <property type="match status" value="1"/>
</dbReference>
<dbReference type="Proteomes" id="UP000308149">
    <property type="component" value="Chromosome"/>
</dbReference>